<dbReference type="RefSeq" id="WP_111062194.1">
    <property type="nucleotide sequence ID" value="NZ_JBHUCU010000002.1"/>
</dbReference>
<dbReference type="EMBL" id="QKSB01000002">
    <property type="protein sequence ID" value="PZE18042.1"/>
    <property type="molecule type" value="Genomic_DNA"/>
</dbReference>
<dbReference type="PANTHER" id="PTHR35866:SF1">
    <property type="entry name" value="YKGJ FAMILY CYSTEINE CLUSTER PROTEIN"/>
    <property type="match status" value="1"/>
</dbReference>
<name>A0A2W1NQV9_9FLAO</name>
<keyword evidence="2" id="KW-1185">Reference proteome</keyword>
<reference evidence="1 2" key="1">
    <citation type="submission" date="2018-06" db="EMBL/GenBank/DDBJ databases">
        <title>The draft genome sequence of Crocinitomix sp. SM1701.</title>
        <authorList>
            <person name="Zhang X."/>
        </authorList>
    </citation>
    <scope>NUCLEOTIDE SEQUENCE [LARGE SCALE GENOMIC DNA]</scope>
    <source>
        <strain evidence="1 2">SM1701</strain>
    </source>
</reference>
<organism evidence="1 2">
    <name type="scientific">Putridiphycobacter roseus</name>
    <dbReference type="NCBI Taxonomy" id="2219161"/>
    <lineage>
        <taxon>Bacteria</taxon>
        <taxon>Pseudomonadati</taxon>
        <taxon>Bacteroidota</taxon>
        <taxon>Flavobacteriia</taxon>
        <taxon>Flavobacteriales</taxon>
        <taxon>Crocinitomicaceae</taxon>
        <taxon>Putridiphycobacter</taxon>
    </lineage>
</organism>
<dbReference type="InterPro" id="IPR005358">
    <property type="entry name" value="Puta_zinc/iron-chelating_dom"/>
</dbReference>
<dbReference type="PANTHER" id="PTHR35866">
    <property type="entry name" value="PUTATIVE-RELATED"/>
    <property type="match status" value="1"/>
</dbReference>
<comment type="caution">
    <text evidence="1">The sequence shown here is derived from an EMBL/GenBank/DDBJ whole genome shotgun (WGS) entry which is preliminary data.</text>
</comment>
<dbReference type="AlphaFoldDB" id="A0A2W1NQV9"/>
<proteinExistence type="predicted"/>
<protein>
    <submittedName>
        <fullName evidence="1">YkgJ family cysteine cluster protein</fullName>
    </submittedName>
</protein>
<evidence type="ECO:0000313" key="1">
    <source>
        <dbReference type="EMBL" id="PZE18042.1"/>
    </source>
</evidence>
<accession>A0A2W1NQV9</accession>
<gene>
    <name evidence="1" type="ORF">DNU06_05335</name>
</gene>
<dbReference type="Pfam" id="PF03692">
    <property type="entry name" value="CxxCxxCC"/>
    <property type="match status" value="1"/>
</dbReference>
<sequence length="161" mass="18824">MKKELNNILFNFNNDTKNKKQVLKTIYSFKKNNMDDVFHDAHEKVFKKIDCLDCANCCKTTSPIFRDTDIKRLAKYLRMKSSAFIASYLRVDEDQDYVLKSSPCTFLNEDNTCSVYDYRPLACKGYPHTDRKNMYQLKELINKNTEICPAVCEIVSMVAKK</sequence>
<evidence type="ECO:0000313" key="2">
    <source>
        <dbReference type="Proteomes" id="UP000249248"/>
    </source>
</evidence>
<dbReference type="OrthoDB" id="665764at2"/>
<dbReference type="Proteomes" id="UP000249248">
    <property type="component" value="Unassembled WGS sequence"/>
</dbReference>